<evidence type="ECO:0000256" key="6">
    <source>
        <dbReference type="SAM" id="MobiDB-lite"/>
    </source>
</evidence>
<keyword evidence="9" id="KW-1185">Reference proteome</keyword>
<reference evidence="9" key="1">
    <citation type="journal article" date="2015" name="Nat. Genet.">
        <title>The pineapple genome and the evolution of CAM photosynthesis.</title>
        <authorList>
            <person name="Ming R."/>
            <person name="VanBuren R."/>
            <person name="Wai C.M."/>
            <person name="Tang H."/>
            <person name="Schatz M.C."/>
            <person name="Bowers J.E."/>
            <person name="Lyons E."/>
            <person name="Wang M.L."/>
            <person name="Chen J."/>
            <person name="Biggers E."/>
            <person name="Zhang J."/>
            <person name="Huang L."/>
            <person name="Zhang L."/>
            <person name="Miao W."/>
            <person name="Zhang J."/>
            <person name="Ye Z."/>
            <person name="Miao C."/>
            <person name="Lin Z."/>
            <person name="Wang H."/>
            <person name="Zhou H."/>
            <person name="Yim W.C."/>
            <person name="Priest H.D."/>
            <person name="Zheng C."/>
            <person name="Woodhouse M."/>
            <person name="Edger P.P."/>
            <person name="Guyot R."/>
            <person name="Guo H.B."/>
            <person name="Guo H."/>
            <person name="Zheng G."/>
            <person name="Singh R."/>
            <person name="Sharma A."/>
            <person name="Min X."/>
            <person name="Zheng Y."/>
            <person name="Lee H."/>
            <person name="Gurtowski J."/>
            <person name="Sedlazeck F.J."/>
            <person name="Harkess A."/>
            <person name="McKain M.R."/>
            <person name="Liao Z."/>
            <person name="Fang J."/>
            <person name="Liu J."/>
            <person name="Zhang X."/>
            <person name="Zhang Q."/>
            <person name="Hu W."/>
            <person name="Qin Y."/>
            <person name="Wang K."/>
            <person name="Chen L.Y."/>
            <person name="Shirley N."/>
            <person name="Lin Y.R."/>
            <person name="Liu L.Y."/>
            <person name="Hernandez A.G."/>
            <person name="Wright C.L."/>
            <person name="Bulone V."/>
            <person name="Tuskan G.A."/>
            <person name="Heath K."/>
            <person name="Zee F."/>
            <person name="Moore P.H."/>
            <person name="Sunkar R."/>
            <person name="Leebens-Mack J.H."/>
            <person name="Mockler T."/>
            <person name="Bennetzen J.L."/>
            <person name="Freeling M."/>
            <person name="Sankoff D."/>
            <person name="Paterson A.H."/>
            <person name="Zhu X."/>
            <person name="Yang X."/>
            <person name="Smith J.A."/>
            <person name="Cushman J.C."/>
            <person name="Paull R.E."/>
            <person name="Yu Q."/>
        </authorList>
    </citation>
    <scope>NUCLEOTIDE SEQUENCE [LARGE SCALE GENOMIC DNA]</scope>
    <source>
        <strain evidence="9">cv. F153</strain>
    </source>
</reference>
<evidence type="ECO:0000256" key="5">
    <source>
        <dbReference type="ARBA" id="ARBA00023125"/>
    </source>
</evidence>
<reference evidence="10" key="2">
    <citation type="submission" date="2025-08" db="UniProtKB">
        <authorList>
            <consortium name="RefSeq"/>
        </authorList>
    </citation>
    <scope>IDENTIFICATION</scope>
    <source>
        <tissue evidence="10">Leaf</tissue>
    </source>
</reference>
<keyword evidence="2" id="KW-0479">Metal-binding</keyword>
<dbReference type="PANTHER" id="PTHR47165:SF4">
    <property type="entry name" value="OS03G0429900 PROTEIN"/>
    <property type="match status" value="1"/>
</dbReference>
<dbReference type="Pfam" id="PF08646">
    <property type="entry name" value="Rep_fac-A_C"/>
    <property type="match status" value="1"/>
</dbReference>
<dbReference type="Gene3D" id="2.40.50.140">
    <property type="entry name" value="Nucleic acid-binding proteins"/>
    <property type="match status" value="3"/>
</dbReference>
<protein>
    <submittedName>
        <fullName evidence="10">Replication protein A 70 kDa DNA-binding subunit B-like</fullName>
    </submittedName>
</protein>
<evidence type="ECO:0000256" key="2">
    <source>
        <dbReference type="ARBA" id="ARBA00022723"/>
    </source>
</evidence>
<keyword evidence="4" id="KW-0862">Zinc</keyword>
<evidence type="ECO:0000256" key="3">
    <source>
        <dbReference type="ARBA" id="ARBA00022771"/>
    </source>
</evidence>
<dbReference type="GeneID" id="109704380"/>
<keyword evidence="3" id="KW-0863">Zinc-finger</keyword>
<sequence length="558" mass="63424">MTFTLLKELHSVQRQTKIKVRISRIWEAKTPLLKNDILSLECLLIDEEGYSMQATIRKHDADNFKSLIDEGSVYIVDNFNLILAKNNYAAVNQKHMIQFSKWTHLLKVTENIETFPLHTFSFVKYDYIKTKKQSTTYLIDVIGTIAGAGPASYTYVAQKQTPIKKLQIRDLDNDTLSVTLWDDFALTFENQLAARKETDDPIIIILASMTIRNYRDEVYISTCSASRIYINLQIPAVEEFRSNLDAKQLAIAPIQYIELLDKPILSPYEQASKNRISIAELVQMDTSTIKDIKYTCKAKLVSIDTTYGWWYRACYNCKAAVKDFADTFWCGQCGKNDQSPVPWYKLDAVVDDEIATTNFIIFGKIAQELIRIPAQQLAIAANADKFVLPSVFKNVVGQTYIFQISIDSRRSNINAQSFKVTKIFIDDLDTKGKKKIYTKDAEDTLEETNDDHTTHTSQNDSGPEIVEDPIIQSMSSQSILETPISRKGNRLFSCIEDIAPETDETGEGAACYEEIKLGHECELPECFTICDTRYHHSSQAYYCGAPQTCVCEHDCPIN</sequence>
<dbReference type="OrthoDB" id="593179at2759"/>
<gene>
    <name evidence="10" type="primary">LOC109704380</name>
</gene>
<dbReference type="Proteomes" id="UP000515123">
    <property type="component" value="Unplaced"/>
</dbReference>
<feature type="region of interest" description="Disordered" evidence="6">
    <location>
        <begin position="442"/>
        <end position="465"/>
    </location>
</feature>
<dbReference type="CDD" id="cd04476">
    <property type="entry name" value="RPA1_DBD_C"/>
    <property type="match status" value="1"/>
</dbReference>
<dbReference type="InterPro" id="IPR003871">
    <property type="entry name" value="RFA1B/D_OB_1st"/>
</dbReference>
<evidence type="ECO:0000259" key="8">
    <source>
        <dbReference type="Pfam" id="PF08646"/>
    </source>
</evidence>
<feature type="domain" description="Replication protein A 70 kDa DNA-binding subunit B/D first OB fold" evidence="7">
    <location>
        <begin position="3"/>
        <end position="106"/>
    </location>
</feature>
<accession>A0A6P5EGL1</accession>
<evidence type="ECO:0000259" key="7">
    <source>
        <dbReference type="Pfam" id="PF02721"/>
    </source>
</evidence>
<dbReference type="CDD" id="cd04481">
    <property type="entry name" value="RPA1_DBD_B_like"/>
    <property type="match status" value="1"/>
</dbReference>
<evidence type="ECO:0000256" key="1">
    <source>
        <dbReference type="ARBA" id="ARBA00005690"/>
    </source>
</evidence>
<dbReference type="GO" id="GO:0008270">
    <property type="term" value="F:zinc ion binding"/>
    <property type="evidence" value="ECO:0007669"/>
    <property type="project" value="UniProtKB-KW"/>
</dbReference>
<evidence type="ECO:0000313" key="10">
    <source>
        <dbReference type="RefSeq" id="XP_020080718.1"/>
    </source>
</evidence>
<dbReference type="InterPro" id="IPR012340">
    <property type="entry name" value="NA-bd_OB-fold"/>
</dbReference>
<keyword evidence="5" id="KW-0238">DNA-binding</keyword>
<dbReference type="Pfam" id="PF02721">
    <property type="entry name" value="DUF223"/>
    <property type="match status" value="1"/>
</dbReference>
<name>A0A6P5EGL1_ANACO</name>
<comment type="similarity">
    <text evidence="1">Belongs to the replication factor A protein 1 family.</text>
</comment>
<dbReference type="PANTHER" id="PTHR47165">
    <property type="entry name" value="OS03G0429900 PROTEIN"/>
    <property type="match status" value="1"/>
</dbReference>
<evidence type="ECO:0000313" key="9">
    <source>
        <dbReference type="Proteomes" id="UP000515123"/>
    </source>
</evidence>
<dbReference type="SUPFAM" id="SSF50249">
    <property type="entry name" value="Nucleic acid-binding proteins"/>
    <property type="match status" value="3"/>
</dbReference>
<evidence type="ECO:0000256" key="4">
    <source>
        <dbReference type="ARBA" id="ARBA00022833"/>
    </source>
</evidence>
<feature type="domain" description="Replication factor A C-terminal" evidence="8">
    <location>
        <begin position="295"/>
        <end position="434"/>
    </location>
</feature>
<dbReference type="GO" id="GO:0003677">
    <property type="term" value="F:DNA binding"/>
    <property type="evidence" value="ECO:0007669"/>
    <property type="project" value="UniProtKB-KW"/>
</dbReference>
<organism evidence="9 10">
    <name type="scientific">Ananas comosus</name>
    <name type="common">Pineapple</name>
    <name type="synonym">Ananas ananas</name>
    <dbReference type="NCBI Taxonomy" id="4615"/>
    <lineage>
        <taxon>Eukaryota</taxon>
        <taxon>Viridiplantae</taxon>
        <taxon>Streptophyta</taxon>
        <taxon>Embryophyta</taxon>
        <taxon>Tracheophyta</taxon>
        <taxon>Spermatophyta</taxon>
        <taxon>Magnoliopsida</taxon>
        <taxon>Liliopsida</taxon>
        <taxon>Poales</taxon>
        <taxon>Bromeliaceae</taxon>
        <taxon>Bromelioideae</taxon>
        <taxon>Ananas</taxon>
    </lineage>
</organism>
<dbReference type="InterPro" id="IPR013955">
    <property type="entry name" value="Rep_factor-A_C"/>
</dbReference>
<proteinExistence type="inferred from homology"/>
<dbReference type="CDD" id="cd04480">
    <property type="entry name" value="RPA1_DBD_A_like"/>
    <property type="match status" value="1"/>
</dbReference>
<dbReference type="RefSeq" id="XP_020080718.1">
    <property type="nucleotide sequence ID" value="XM_020225129.1"/>
</dbReference>
<dbReference type="InterPro" id="IPR047192">
    <property type="entry name" value="Euk_RPA1_DBD_C"/>
</dbReference>
<dbReference type="AlphaFoldDB" id="A0A6P5EGL1"/>